<organism evidence="2 4">
    <name type="scientific">Dactylonectria macrodidyma</name>
    <dbReference type="NCBI Taxonomy" id="307937"/>
    <lineage>
        <taxon>Eukaryota</taxon>
        <taxon>Fungi</taxon>
        <taxon>Dikarya</taxon>
        <taxon>Ascomycota</taxon>
        <taxon>Pezizomycotina</taxon>
        <taxon>Sordariomycetes</taxon>
        <taxon>Hypocreomycetidae</taxon>
        <taxon>Hypocreales</taxon>
        <taxon>Nectriaceae</taxon>
        <taxon>Dactylonectria</taxon>
    </lineage>
</organism>
<gene>
    <name evidence="2" type="ORF">EDB81DRAFT_235096</name>
    <name evidence="3" type="ORF">EDB81DRAFT_248672</name>
</gene>
<sequence length="148" mass="16674">MSQPDSRSSSVSNQRRRSFQSRPRKRQRQYQSDSSRPPSSNSTGTSIGRHYGVGDDDALYNLFASYPETFTTAPRPHGSRGLNEPPWELRFDQEIQLSNDFTTRGTRSQRVRMPIPGPEIGQLPSSSPQQSAQQQSSPTKPQFQSALF</sequence>
<feature type="region of interest" description="Disordered" evidence="1">
    <location>
        <begin position="99"/>
        <end position="148"/>
    </location>
</feature>
<evidence type="ECO:0000313" key="3">
    <source>
        <dbReference type="EMBL" id="KAH7165173.1"/>
    </source>
</evidence>
<name>A0A9P9DH97_9HYPO</name>
<feature type="compositionally biased region" description="Low complexity" evidence="1">
    <location>
        <begin position="122"/>
        <end position="138"/>
    </location>
</feature>
<dbReference type="EMBL" id="JAGMUV010000003">
    <property type="protein sequence ID" value="KAH7165173.1"/>
    <property type="molecule type" value="Genomic_DNA"/>
</dbReference>
<protein>
    <submittedName>
        <fullName evidence="2">Uncharacterized protein</fullName>
    </submittedName>
</protein>
<feature type="compositionally biased region" description="Basic residues" evidence="1">
    <location>
        <begin position="14"/>
        <end position="28"/>
    </location>
</feature>
<feature type="region of interest" description="Disordered" evidence="1">
    <location>
        <begin position="1"/>
        <end position="54"/>
    </location>
</feature>
<feature type="compositionally biased region" description="Low complexity" evidence="1">
    <location>
        <begin position="1"/>
        <end position="13"/>
    </location>
</feature>
<feature type="compositionally biased region" description="Polar residues" evidence="1">
    <location>
        <begin position="99"/>
        <end position="108"/>
    </location>
</feature>
<dbReference type="EMBL" id="JAGMUV010000026">
    <property type="protein sequence ID" value="KAH7119218.1"/>
    <property type="molecule type" value="Genomic_DNA"/>
</dbReference>
<evidence type="ECO:0000313" key="2">
    <source>
        <dbReference type="EMBL" id="KAH7119218.1"/>
    </source>
</evidence>
<dbReference type="OrthoDB" id="5147273at2759"/>
<proteinExistence type="predicted"/>
<evidence type="ECO:0000313" key="4">
    <source>
        <dbReference type="Proteomes" id="UP000738349"/>
    </source>
</evidence>
<comment type="caution">
    <text evidence="2">The sequence shown here is derived from an EMBL/GenBank/DDBJ whole genome shotgun (WGS) entry which is preliminary data.</text>
</comment>
<dbReference type="Proteomes" id="UP000738349">
    <property type="component" value="Unassembled WGS sequence"/>
</dbReference>
<dbReference type="AlphaFoldDB" id="A0A9P9DH97"/>
<keyword evidence="4" id="KW-1185">Reference proteome</keyword>
<accession>A0A9P9DH97</accession>
<reference evidence="2" key="1">
    <citation type="journal article" date="2021" name="Nat. Commun.">
        <title>Genetic determinants of endophytism in the Arabidopsis root mycobiome.</title>
        <authorList>
            <person name="Mesny F."/>
            <person name="Miyauchi S."/>
            <person name="Thiergart T."/>
            <person name="Pickel B."/>
            <person name="Atanasova L."/>
            <person name="Karlsson M."/>
            <person name="Huettel B."/>
            <person name="Barry K.W."/>
            <person name="Haridas S."/>
            <person name="Chen C."/>
            <person name="Bauer D."/>
            <person name="Andreopoulos W."/>
            <person name="Pangilinan J."/>
            <person name="LaButti K."/>
            <person name="Riley R."/>
            <person name="Lipzen A."/>
            <person name="Clum A."/>
            <person name="Drula E."/>
            <person name="Henrissat B."/>
            <person name="Kohler A."/>
            <person name="Grigoriev I.V."/>
            <person name="Martin F.M."/>
            <person name="Hacquard S."/>
        </authorList>
    </citation>
    <scope>NUCLEOTIDE SEQUENCE</scope>
    <source>
        <strain evidence="2">MPI-CAGE-AT-0147</strain>
    </source>
</reference>
<feature type="compositionally biased region" description="Polar residues" evidence="1">
    <location>
        <begin position="139"/>
        <end position="148"/>
    </location>
</feature>
<evidence type="ECO:0000256" key="1">
    <source>
        <dbReference type="SAM" id="MobiDB-lite"/>
    </source>
</evidence>
<feature type="compositionally biased region" description="Low complexity" evidence="1">
    <location>
        <begin position="32"/>
        <end position="46"/>
    </location>
</feature>